<sequence length="297" mass="33132">MSRRRTNGNDDDSLELLLDTVSNVFGGVMFLTLLAALLIIARGTAPAEPDDADDQQPAPVSTALVEAKVRQTVAAIQAQQQIRRQLDPAGDVMAKSDRLRSLEQTLSLARRHAGRTDHLKEEQQQALRDQLANQSELEQQIEEVKRQIADQAEGASAIRTQSERSVEFRPLSRSMTDEAVVLLRYGRWYMLQAGPSEGVNRDDFFVLQHSRSLTRVTPKPHRGSPVTEQSLSDLVARLKAEFQPGQFHVLIAVWDDSFAEFNPVKDAVKAAGYTYRTLPCDSSTRLSNQYAAEAYVQ</sequence>
<keyword evidence="1" id="KW-0175">Coiled coil</keyword>
<dbReference type="OrthoDB" id="251046at2"/>
<protein>
    <submittedName>
        <fullName evidence="3">Uncharacterized protein</fullName>
    </submittedName>
</protein>
<feature type="coiled-coil region" evidence="1">
    <location>
        <begin position="120"/>
        <end position="154"/>
    </location>
</feature>
<evidence type="ECO:0000256" key="2">
    <source>
        <dbReference type="SAM" id="Phobius"/>
    </source>
</evidence>
<evidence type="ECO:0000313" key="3">
    <source>
        <dbReference type="EMBL" id="QDV42112.1"/>
    </source>
</evidence>
<gene>
    <name evidence="3" type="ORF">Enr13x_19550</name>
</gene>
<proteinExistence type="predicted"/>
<name>A0A518HMN4_9BACT</name>
<evidence type="ECO:0000256" key="1">
    <source>
        <dbReference type="SAM" id="Coils"/>
    </source>
</evidence>
<dbReference type="RefSeq" id="WP_145385752.1">
    <property type="nucleotide sequence ID" value="NZ_CP037423.1"/>
</dbReference>
<organism evidence="3 4">
    <name type="scientific">Stieleria neptunia</name>
    <dbReference type="NCBI Taxonomy" id="2527979"/>
    <lineage>
        <taxon>Bacteria</taxon>
        <taxon>Pseudomonadati</taxon>
        <taxon>Planctomycetota</taxon>
        <taxon>Planctomycetia</taxon>
        <taxon>Pirellulales</taxon>
        <taxon>Pirellulaceae</taxon>
        <taxon>Stieleria</taxon>
    </lineage>
</organism>
<keyword evidence="2" id="KW-0812">Transmembrane</keyword>
<dbReference type="KEGG" id="snep:Enr13x_19550"/>
<evidence type="ECO:0000313" key="4">
    <source>
        <dbReference type="Proteomes" id="UP000319004"/>
    </source>
</evidence>
<dbReference type="EMBL" id="CP037423">
    <property type="protein sequence ID" value="QDV42112.1"/>
    <property type="molecule type" value="Genomic_DNA"/>
</dbReference>
<accession>A0A518HMN4</accession>
<keyword evidence="2" id="KW-1133">Transmembrane helix</keyword>
<keyword evidence="2" id="KW-0472">Membrane</keyword>
<dbReference type="AlphaFoldDB" id="A0A518HMN4"/>
<keyword evidence="4" id="KW-1185">Reference proteome</keyword>
<feature type="transmembrane region" description="Helical" evidence="2">
    <location>
        <begin position="20"/>
        <end position="41"/>
    </location>
</feature>
<reference evidence="3 4" key="1">
    <citation type="submission" date="2019-03" db="EMBL/GenBank/DDBJ databases">
        <title>Deep-cultivation of Planctomycetes and their phenomic and genomic characterization uncovers novel biology.</title>
        <authorList>
            <person name="Wiegand S."/>
            <person name="Jogler M."/>
            <person name="Boedeker C."/>
            <person name="Pinto D."/>
            <person name="Vollmers J."/>
            <person name="Rivas-Marin E."/>
            <person name="Kohn T."/>
            <person name="Peeters S.H."/>
            <person name="Heuer A."/>
            <person name="Rast P."/>
            <person name="Oberbeckmann S."/>
            <person name="Bunk B."/>
            <person name="Jeske O."/>
            <person name="Meyerdierks A."/>
            <person name="Storesund J.E."/>
            <person name="Kallscheuer N."/>
            <person name="Luecker S."/>
            <person name="Lage O.M."/>
            <person name="Pohl T."/>
            <person name="Merkel B.J."/>
            <person name="Hornburger P."/>
            <person name="Mueller R.-W."/>
            <person name="Bruemmer F."/>
            <person name="Labrenz M."/>
            <person name="Spormann A.M."/>
            <person name="Op den Camp H."/>
            <person name="Overmann J."/>
            <person name="Amann R."/>
            <person name="Jetten M.S.M."/>
            <person name="Mascher T."/>
            <person name="Medema M.H."/>
            <person name="Devos D.P."/>
            <person name="Kaster A.-K."/>
            <person name="Ovreas L."/>
            <person name="Rohde M."/>
            <person name="Galperin M.Y."/>
            <person name="Jogler C."/>
        </authorList>
    </citation>
    <scope>NUCLEOTIDE SEQUENCE [LARGE SCALE GENOMIC DNA]</scope>
    <source>
        <strain evidence="3 4">Enr13</strain>
    </source>
</reference>
<dbReference type="Proteomes" id="UP000319004">
    <property type="component" value="Chromosome"/>
</dbReference>